<dbReference type="VEuPathDB" id="TriTrypDB:TvY486_0901140"/>
<proteinExistence type="predicted"/>
<sequence length="239" mass="26574">MPRLEELSMITRAAANSEGDWAKVPLCVREAIMVALASVTLPNGFCRQDSAESGDSSFTRVTAPRLTEEALQRSVQTFEDASFLRTEAVRCYAHFHNTVEGLREMMQSQLYALWRTALQLDPDHLNNIGARRGLGLRDFIPNDVTIEGDALKRLTRLESLLHEMNNGVEILRAASVRFAASVLSDDEKQSMGLDPMNLRPEDAPFYATPVSTDNSFRGTAEDGVVGQESYMDTEESNLQ</sequence>
<dbReference type="EMBL" id="HE573025">
    <property type="protein sequence ID" value="CCC50291.1"/>
    <property type="molecule type" value="Genomic_DNA"/>
</dbReference>
<evidence type="ECO:0000256" key="1">
    <source>
        <dbReference type="SAM" id="MobiDB-lite"/>
    </source>
</evidence>
<evidence type="ECO:0000313" key="2">
    <source>
        <dbReference type="EMBL" id="CCC50291.1"/>
    </source>
</evidence>
<protein>
    <submittedName>
        <fullName evidence="2">Uncharacterized protein</fullName>
    </submittedName>
</protein>
<feature type="region of interest" description="Disordered" evidence="1">
    <location>
        <begin position="199"/>
        <end position="239"/>
    </location>
</feature>
<organism evidence="2">
    <name type="scientific">Trypanosoma vivax (strain Y486)</name>
    <dbReference type="NCBI Taxonomy" id="1055687"/>
    <lineage>
        <taxon>Eukaryota</taxon>
        <taxon>Discoba</taxon>
        <taxon>Euglenozoa</taxon>
        <taxon>Kinetoplastea</taxon>
        <taxon>Metakinetoplastina</taxon>
        <taxon>Trypanosomatida</taxon>
        <taxon>Trypanosomatidae</taxon>
        <taxon>Trypanosoma</taxon>
        <taxon>Duttonella</taxon>
    </lineage>
</organism>
<dbReference type="OMA" id="STCANKI"/>
<dbReference type="AlphaFoldDB" id="G0U1Z0"/>
<gene>
    <name evidence="2" type="ORF">TVY486_0901140</name>
</gene>
<reference evidence="2" key="1">
    <citation type="journal article" date="2012" name="Proc. Natl. Acad. Sci. U.S.A.">
        <title>Antigenic diversity is generated by distinct evolutionary mechanisms in African trypanosome species.</title>
        <authorList>
            <person name="Jackson A.P."/>
            <person name="Berry A."/>
            <person name="Aslett M."/>
            <person name="Allison H.C."/>
            <person name="Burton P."/>
            <person name="Vavrova-Anderson J."/>
            <person name="Brown R."/>
            <person name="Browne H."/>
            <person name="Corton N."/>
            <person name="Hauser H."/>
            <person name="Gamble J."/>
            <person name="Gilderthorp R."/>
            <person name="Marcello L."/>
            <person name="McQuillan J."/>
            <person name="Otto T.D."/>
            <person name="Quail M.A."/>
            <person name="Sanders M.J."/>
            <person name="van Tonder A."/>
            <person name="Ginger M.L."/>
            <person name="Field M.C."/>
            <person name="Barry J.D."/>
            <person name="Hertz-Fowler C."/>
            <person name="Berriman M."/>
        </authorList>
    </citation>
    <scope>NUCLEOTIDE SEQUENCE</scope>
    <source>
        <strain evidence="2">Y486</strain>
    </source>
</reference>
<accession>G0U1Z0</accession>
<name>G0U1Z0_TRYVY</name>